<name>A0A8D5U910_9CREN</name>
<feature type="active site" description="Proton donor/acceptor" evidence="3">
    <location>
        <position position="261"/>
    </location>
</feature>
<dbReference type="Pfam" id="PF02074">
    <property type="entry name" value="Peptidase_M32"/>
    <property type="match status" value="1"/>
</dbReference>
<dbReference type="KEGG" id="csty:KN1_27540"/>
<dbReference type="PIRSF" id="PIRSF006615">
    <property type="entry name" value="Zn_crbxpep_Taq"/>
    <property type="match status" value="1"/>
</dbReference>
<dbReference type="GO" id="GO:0004181">
    <property type="term" value="F:metallocarboxypeptidase activity"/>
    <property type="evidence" value="ECO:0007669"/>
    <property type="project" value="UniProtKB-UniRule"/>
</dbReference>
<dbReference type="Gene3D" id="1.10.1370.30">
    <property type="match status" value="1"/>
</dbReference>
<keyword evidence="5" id="KW-1185">Reference proteome</keyword>
<dbReference type="Proteomes" id="UP000825123">
    <property type="component" value="Chromosome"/>
</dbReference>
<keyword evidence="1" id="KW-0482">Metalloprotease</keyword>
<feature type="binding site" evidence="2">
    <location>
        <position position="260"/>
    </location>
    <ligand>
        <name>Zn(2+)</name>
        <dbReference type="ChEBI" id="CHEBI:29105"/>
        <note>catalytic</note>
    </ligand>
</feature>
<dbReference type="EMBL" id="AP024597">
    <property type="protein sequence ID" value="BCU71457.1"/>
    <property type="molecule type" value="Genomic_DNA"/>
</dbReference>
<dbReference type="EC" id="3.4.17.19" evidence="1"/>
<feature type="binding site" evidence="2">
    <location>
        <position position="290"/>
    </location>
    <ligand>
        <name>Zn(2+)</name>
        <dbReference type="ChEBI" id="CHEBI:29105"/>
        <note>catalytic</note>
    </ligand>
</feature>
<reference evidence="4 5" key="1">
    <citation type="submission" date="2021-04" db="EMBL/GenBank/DDBJ databases">
        <title>Complete genome sequence of Stygiolobus sp. KN-1.</title>
        <authorList>
            <person name="Nakamura K."/>
            <person name="Sakai H."/>
            <person name="Kurosawa N."/>
        </authorList>
    </citation>
    <scope>NUCLEOTIDE SEQUENCE [LARGE SCALE GENOMIC DNA]</scope>
    <source>
        <strain evidence="4 5">KN-1</strain>
    </source>
</reference>
<keyword evidence="1" id="KW-0378">Hydrolase</keyword>
<dbReference type="SUPFAM" id="SSF55486">
    <property type="entry name" value="Metalloproteases ('zincins'), catalytic domain"/>
    <property type="match status" value="1"/>
</dbReference>
<dbReference type="PRINTS" id="PR00998">
    <property type="entry name" value="CRBOXYPTASET"/>
</dbReference>
<evidence type="ECO:0000256" key="1">
    <source>
        <dbReference type="PIRNR" id="PIRNR006615"/>
    </source>
</evidence>
<comment type="cofactor">
    <cofactor evidence="2">
        <name>Zn(2+)</name>
        <dbReference type="ChEBI" id="CHEBI:29105"/>
    </cofactor>
    <text evidence="2">Binds 1 zinc ion per subunit.</text>
</comment>
<comment type="catalytic activity">
    <reaction evidence="1">
        <text>Release of a C-terminal amino acid with broad specificity, except for -Pro.</text>
        <dbReference type="EC" id="3.4.17.19"/>
    </reaction>
</comment>
<keyword evidence="2" id="KW-0862">Zinc</keyword>
<keyword evidence="1" id="KW-0645">Protease</keyword>
<dbReference type="GeneID" id="66164477"/>
<keyword evidence="1 4" id="KW-0121">Carboxypeptidase</keyword>
<dbReference type="PANTHER" id="PTHR34217">
    <property type="entry name" value="METAL-DEPENDENT CARBOXYPEPTIDASE"/>
    <property type="match status" value="1"/>
</dbReference>
<organism evidence="4 5">
    <name type="scientific">Stygiolobus caldivivus</name>
    <dbReference type="NCBI Taxonomy" id="2824673"/>
    <lineage>
        <taxon>Archaea</taxon>
        <taxon>Thermoproteota</taxon>
        <taxon>Thermoprotei</taxon>
        <taxon>Sulfolobales</taxon>
        <taxon>Sulfolobaceae</taxon>
        <taxon>Stygiolobus</taxon>
    </lineage>
</organism>
<comment type="function">
    <text evidence="1">Broad specificity carboxypetidase that releases amino acids sequentially from the C-terminus, including neutral, aromatic, polar and basic residues.</text>
</comment>
<sequence>MFENIKGILEEYKKLWAYSYSEALMTWDTETYMPEADASVRGDVFAVFNELEKEVYMRLAGKLEGIEEEKLTDEERGVIRVLRRNIKYYTKIPIEIIKEFTKITNESVVVWRNAKSKSDFKMFSSYLEKIVNLSRQIADYLGYEKEPYDALLDLYEEGFNTADGDKVFERLLPELGDILKKVEEDGYFPKTHELESVPYEAERMKKVNEHVVKMLGMPTDKFRLDISAHPFTIRISGKDVRITTRYEGKDFKATMFSVIHESGHAMYELMVDERLEGTPIASGASTGIHESQSRFWENVIGRSREFVDLIYPTLKDNLPFLSKYDKDEVYRYFNTVKPSLIRVDADEVTYNFHIAVRYEIEKRLINERLKVDEVPSLWNELMSKYLGVTPKDDAEGVLQDIHWSQGSIGYFPTYTLGNIVAGMLYAKITDLYSLVSEAKFDKLRETLRELICKYGATYPPKVLLRRAFGTDYDPEGLIKYLRDKYLAKGKEYA</sequence>
<evidence type="ECO:0000256" key="2">
    <source>
        <dbReference type="PIRSR" id="PIRSR006615-1"/>
    </source>
</evidence>
<dbReference type="InterPro" id="IPR001333">
    <property type="entry name" value="Peptidase_M32_Taq"/>
</dbReference>
<proteinExistence type="inferred from homology"/>
<evidence type="ECO:0000256" key="3">
    <source>
        <dbReference type="PIRSR" id="PIRSR006615-2"/>
    </source>
</evidence>
<dbReference type="PROSITE" id="PS52034">
    <property type="entry name" value="PEPTIDASE_M32"/>
    <property type="match status" value="1"/>
</dbReference>
<dbReference type="AlphaFoldDB" id="A0A8D5U910"/>
<dbReference type="GO" id="GO:0046872">
    <property type="term" value="F:metal ion binding"/>
    <property type="evidence" value="ECO:0007669"/>
    <property type="project" value="UniProtKB-KW"/>
</dbReference>
<evidence type="ECO:0000313" key="4">
    <source>
        <dbReference type="EMBL" id="BCU71457.1"/>
    </source>
</evidence>
<accession>A0A8D5U910</accession>
<keyword evidence="1 2" id="KW-0479">Metal-binding</keyword>
<evidence type="ECO:0000313" key="5">
    <source>
        <dbReference type="Proteomes" id="UP000825123"/>
    </source>
</evidence>
<comment type="similarity">
    <text evidence="1">Belongs to the peptidase M32 family.</text>
</comment>
<dbReference type="RefSeq" id="WP_221288212.1">
    <property type="nucleotide sequence ID" value="NZ_AP024597.1"/>
</dbReference>
<feature type="binding site" evidence="2">
    <location>
        <position position="264"/>
    </location>
    <ligand>
        <name>Zn(2+)</name>
        <dbReference type="ChEBI" id="CHEBI:29105"/>
        <note>catalytic</note>
    </ligand>
</feature>
<protein>
    <recommendedName>
        <fullName evidence="1">Metal-dependent carboxypeptidase</fullName>
        <ecNumber evidence="1">3.4.17.19</ecNumber>
    </recommendedName>
</protein>
<dbReference type="CDD" id="cd06460">
    <property type="entry name" value="M32_Taq"/>
    <property type="match status" value="1"/>
</dbReference>
<dbReference type="GO" id="GO:0006508">
    <property type="term" value="P:proteolysis"/>
    <property type="evidence" value="ECO:0007669"/>
    <property type="project" value="UniProtKB-UniRule"/>
</dbReference>
<dbReference type="PANTHER" id="PTHR34217:SF1">
    <property type="entry name" value="CARBOXYPEPTIDASE 1"/>
    <property type="match status" value="1"/>
</dbReference>
<gene>
    <name evidence="4" type="ORF">KN1_27540</name>
</gene>